<dbReference type="OrthoDB" id="6024937at2"/>
<dbReference type="SUPFAM" id="SSF50346">
    <property type="entry name" value="PRC-barrel domain"/>
    <property type="match status" value="1"/>
</dbReference>
<organism evidence="2 3">
    <name type="scientific">Emergencia timonensis</name>
    <dbReference type="NCBI Taxonomy" id="1776384"/>
    <lineage>
        <taxon>Bacteria</taxon>
        <taxon>Bacillati</taxon>
        <taxon>Bacillota</taxon>
        <taxon>Clostridia</taxon>
        <taxon>Peptostreptococcales</taxon>
        <taxon>Anaerovoracaceae</taxon>
        <taxon>Emergencia</taxon>
    </lineage>
</organism>
<name>A0A415E4B8_9FIRM</name>
<dbReference type="InterPro" id="IPR027275">
    <property type="entry name" value="PRC-brl_dom"/>
</dbReference>
<evidence type="ECO:0000259" key="1">
    <source>
        <dbReference type="Pfam" id="PF05239"/>
    </source>
</evidence>
<feature type="domain" description="PRC-barrel" evidence="1">
    <location>
        <begin position="2"/>
        <end position="75"/>
    </location>
</feature>
<dbReference type="STRING" id="1776384.GCA_900086585_04100"/>
<dbReference type="EMBL" id="QRMS01000002">
    <property type="protein sequence ID" value="RHJ88461.1"/>
    <property type="molecule type" value="Genomic_DNA"/>
</dbReference>
<proteinExistence type="predicted"/>
<reference evidence="2 3" key="1">
    <citation type="submission" date="2018-08" db="EMBL/GenBank/DDBJ databases">
        <title>A genome reference for cultivated species of the human gut microbiota.</title>
        <authorList>
            <person name="Zou Y."/>
            <person name="Xue W."/>
            <person name="Luo G."/>
        </authorList>
    </citation>
    <scope>NUCLEOTIDE SEQUENCE [LARGE SCALE GENOMIC DNA]</scope>
    <source>
        <strain evidence="2 3">AM07-24</strain>
    </source>
</reference>
<dbReference type="PANTHER" id="PTHR40061:SF1">
    <property type="entry name" value="SPORULATION PROTEIN YLMC-RELATED"/>
    <property type="match status" value="1"/>
</dbReference>
<sequence length="77" mass="8678">MLLSEIGDKEVIDLTKGSRHGSFWDAEMLFNESDGKIKALLVPNLQGKSRFSSAHDTMQLPWESIVKIGEDIIIFRS</sequence>
<dbReference type="Gene3D" id="2.30.30.240">
    <property type="entry name" value="PRC-barrel domain"/>
    <property type="match status" value="1"/>
</dbReference>
<accession>A0A415E4B8</accession>
<dbReference type="InterPro" id="IPR011033">
    <property type="entry name" value="PRC_barrel-like_sf"/>
</dbReference>
<keyword evidence="3" id="KW-1185">Reference proteome</keyword>
<gene>
    <name evidence="2" type="ORF">DW099_08745</name>
</gene>
<dbReference type="NCBIfam" id="TIGR02888">
    <property type="entry name" value="spore_YlmC_YmxH"/>
    <property type="match status" value="1"/>
</dbReference>
<evidence type="ECO:0000313" key="3">
    <source>
        <dbReference type="Proteomes" id="UP000284841"/>
    </source>
</evidence>
<dbReference type="Pfam" id="PF05239">
    <property type="entry name" value="PRC"/>
    <property type="match status" value="1"/>
</dbReference>
<comment type="caution">
    <text evidence="2">The sequence shown here is derived from an EMBL/GenBank/DDBJ whole genome shotgun (WGS) entry which is preliminary data.</text>
</comment>
<dbReference type="RefSeq" id="WP_067542560.1">
    <property type="nucleotide sequence ID" value="NZ_AP025567.1"/>
</dbReference>
<dbReference type="GeneID" id="83006376"/>
<dbReference type="AlphaFoldDB" id="A0A415E4B8"/>
<protein>
    <submittedName>
        <fullName evidence="2">YlmC/YmxH family sporulation protein</fullName>
    </submittedName>
</protein>
<evidence type="ECO:0000313" key="2">
    <source>
        <dbReference type="EMBL" id="RHJ88461.1"/>
    </source>
</evidence>
<dbReference type="PANTHER" id="PTHR40061">
    <property type="entry name" value="SPORULATION PROTEIN YLMC-RELATED"/>
    <property type="match status" value="1"/>
</dbReference>
<dbReference type="Proteomes" id="UP000284841">
    <property type="component" value="Unassembled WGS sequence"/>
</dbReference>
<dbReference type="InterPro" id="IPR014238">
    <property type="entry name" value="Spore_YlmC/YmxH"/>
</dbReference>